<name>A0AAW2ZFK5_9EUKA</name>
<dbReference type="AlphaFoldDB" id="A0AAW2ZFK5"/>
<keyword evidence="3" id="KW-1185">Reference proteome</keyword>
<dbReference type="InterPro" id="IPR011322">
    <property type="entry name" value="N-reg_PII-like_a/b"/>
</dbReference>
<organism evidence="2 3">
    <name type="scientific">Acrasis kona</name>
    <dbReference type="NCBI Taxonomy" id="1008807"/>
    <lineage>
        <taxon>Eukaryota</taxon>
        <taxon>Discoba</taxon>
        <taxon>Heterolobosea</taxon>
        <taxon>Tetramitia</taxon>
        <taxon>Eutetramitia</taxon>
        <taxon>Acrasidae</taxon>
        <taxon>Acrasis</taxon>
    </lineage>
</organism>
<protein>
    <recommendedName>
        <fullName evidence="4">Divalent-cation tolerance protein CutA</fullName>
    </recommendedName>
</protein>
<dbReference type="Gene3D" id="3.30.70.120">
    <property type="match status" value="1"/>
</dbReference>
<dbReference type="PANTHER" id="PTHR23419:SF8">
    <property type="entry name" value="FI09726P"/>
    <property type="match status" value="1"/>
</dbReference>
<dbReference type="GO" id="GO:0005507">
    <property type="term" value="F:copper ion binding"/>
    <property type="evidence" value="ECO:0007669"/>
    <property type="project" value="TreeGrafter"/>
</dbReference>
<dbReference type="GO" id="GO:0010038">
    <property type="term" value="P:response to metal ion"/>
    <property type="evidence" value="ECO:0007669"/>
    <property type="project" value="InterPro"/>
</dbReference>
<dbReference type="PANTHER" id="PTHR23419">
    <property type="entry name" value="DIVALENT CATION TOLERANCE CUTA-RELATED"/>
    <property type="match status" value="1"/>
</dbReference>
<dbReference type="InterPro" id="IPR004323">
    <property type="entry name" value="Ion_tolerance_CutA"/>
</dbReference>
<gene>
    <name evidence="2" type="ORF">AKO1_008944</name>
</gene>
<sequence length="118" mass="13562">MKLVTKLRLVNGRSMSKHFVCLVTIETSKSEQLAEKLVESRKCACVNIIPKVKSVYWWEGKIEKSDESLLIVKTNEQAKDDLTSIIKKNHPYDVPEIVFSEISSGNEDYMKWIDDSIL</sequence>
<dbReference type="EMBL" id="JAOPGA020001408">
    <property type="protein sequence ID" value="KAL0488154.1"/>
    <property type="molecule type" value="Genomic_DNA"/>
</dbReference>
<reference evidence="2 3" key="1">
    <citation type="submission" date="2024-03" db="EMBL/GenBank/DDBJ databases">
        <title>The Acrasis kona genome and developmental transcriptomes reveal deep origins of eukaryotic multicellular pathways.</title>
        <authorList>
            <person name="Sheikh S."/>
            <person name="Fu C.-J."/>
            <person name="Brown M.W."/>
            <person name="Baldauf S.L."/>
        </authorList>
    </citation>
    <scope>NUCLEOTIDE SEQUENCE [LARGE SCALE GENOMIC DNA]</scope>
    <source>
        <strain evidence="2 3">ATCC MYA-3509</strain>
    </source>
</reference>
<evidence type="ECO:0000313" key="2">
    <source>
        <dbReference type="EMBL" id="KAL0488154.1"/>
    </source>
</evidence>
<comment type="similarity">
    <text evidence="1">Belongs to the CutA family.</text>
</comment>
<dbReference type="SUPFAM" id="SSF54913">
    <property type="entry name" value="GlnB-like"/>
    <property type="match status" value="1"/>
</dbReference>
<dbReference type="Pfam" id="PF03091">
    <property type="entry name" value="CutA1"/>
    <property type="match status" value="1"/>
</dbReference>
<evidence type="ECO:0000256" key="1">
    <source>
        <dbReference type="ARBA" id="ARBA00010169"/>
    </source>
</evidence>
<accession>A0AAW2ZFK5</accession>
<evidence type="ECO:0008006" key="4">
    <source>
        <dbReference type="Google" id="ProtNLM"/>
    </source>
</evidence>
<dbReference type="Proteomes" id="UP001431209">
    <property type="component" value="Unassembled WGS sequence"/>
</dbReference>
<proteinExistence type="inferred from homology"/>
<comment type="caution">
    <text evidence="2">The sequence shown here is derived from an EMBL/GenBank/DDBJ whole genome shotgun (WGS) entry which is preliminary data.</text>
</comment>
<evidence type="ECO:0000313" key="3">
    <source>
        <dbReference type="Proteomes" id="UP001431209"/>
    </source>
</evidence>
<dbReference type="InterPro" id="IPR015867">
    <property type="entry name" value="N-reg_PII/ATP_PRibTrfase_C"/>
</dbReference>